<protein>
    <submittedName>
        <fullName evidence="2">ROK family protein</fullName>
    </submittedName>
</protein>
<dbReference type="EMBL" id="DVOH01000039">
    <property type="protein sequence ID" value="HIV00521.1"/>
    <property type="molecule type" value="Genomic_DNA"/>
</dbReference>
<comment type="caution">
    <text evidence="2">The sequence shown here is derived from an EMBL/GenBank/DDBJ whole genome shotgun (WGS) entry which is preliminary data.</text>
</comment>
<reference evidence="2" key="1">
    <citation type="submission" date="2020-10" db="EMBL/GenBank/DDBJ databases">
        <authorList>
            <person name="Gilroy R."/>
        </authorList>
    </citation>
    <scope>NUCLEOTIDE SEQUENCE</scope>
    <source>
        <strain evidence="2">23406</strain>
    </source>
</reference>
<evidence type="ECO:0000313" key="3">
    <source>
        <dbReference type="Proteomes" id="UP000886891"/>
    </source>
</evidence>
<dbReference type="Proteomes" id="UP000886891">
    <property type="component" value="Unassembled WGS sequence"/>
</dbReference>
<dbReference type="Pfam" id="PF00480">
    <property type="entry name" value="ROK"/>
    <property type="match status" value="1"/>
</dbReference>
<dbReference type="InterPro" id="IPR043129">
    <property type="entry name" value="ATPase_NBD"/>
</dbReference>
<name>A0A9D1SYB2_9FIRM</name>
<evidence type="ECO:0000256" key="1">
    <source>
        <dbReference type="ARBA" id="ARBA00006479"/>
    </source>
</evidence>
<comment type="similarity">
    <text evidence="1">Belongs to the ROK (NagC/XylR) family.</text>
</comment>
<dbReference type="InterPro" id="IPR000600">
    <property type="entry name" value="ROK"/>
</dbReference>
<gene>
    <name evidence="2" type="ORF">IAB14_05355</name>
</gene>
<dbReference type="PANTHER" id="PTHR18964">
    <property type="entry name" value="ROK (REPRESSOR, ORF, KINASE) FAMILY"/>
    <property type="match status" value="1"/>
</dbReference>
<evidence type="ECO:0000313" key="2">
    <source>
        <dbReference type="EMBL" id="HIV00521.1"/>
    </source>
</evidence>
<dbReference type="AlphaFoldDB" id="A0A9D1SYB2"/>
<dbReference type="SUPFAM" id="SSF53067">
    <property type="entry name" value="Actin-like ATPase domain"/>
    <property type="match status" value="1"/>
</dbReference>
<sequence length="440" mass="47881">MQYRYRAIYDAYQQYCAGLTSQDVKPFLLALERDGGKIKHFRFPFDPSRREEATFLLERVAKTMLWAYGGFRFYVHGDGEAARRLAEIYSEYGARAFDRAFMENVYRKPFEIIVCRTADEVPAESDAGTPVSAKSEGYRIGFDAGGSDRKVTACIDGKPVFEKEVVWHPKLNADPAYHRAGIRDSIDMALQALGGRVDAIGVSSAGIIVDDEVRVASLFIKVPQEIYAEQVFPIYKDLAKTYHCPVKVANDGDVAALAGAFDLGQGAVMGIAMGTSLAGGYIAPDRTIKGYLNELAFAPVDAGAGAPVDDWSGDAGVGVCYHSQDGVNRLAAERGIDFGTASTPAEKLKVVQALADNGDPVAEKIFCDLGHCFGKTLLWFGMFYDIEKAVFLGRVASGRGGELLLEAAQNVLGQARSKIEIVLPDEMSRRLGQSYTATLL</sequence>
<dbReference type="Gene3D" id="3.30.420.40">
    <property type="match status" value="2"/>
</dbReference>
<reference evidence="2" key="2">
    <citation type="journal article" date="2021" name="PeerJ">
        <title>Extensive microbial diversity within the chicken gut microbiome revealed by metagenomics and culture.</title>
        <authorList>
            <person name="Gilroy R."/>
            <person name="Ravi A."/>
            <person name="Getino M."/>
            <person name="Pursley I."/>
            <person name="Horton D.L."/>
            <person name="Alikhan N.F."/>
            <person name="Baker D."/>
            <person name="Gharbi K."/>
            <person name="Hall N."/>
            <person name="Watson M."/>
            <person name="Adriaenssens E.M."/>
            <person name="Foster-Nyarko E."/>
            <person name="Jarju S."/>
            <person name="Secka A."/>
            <person name="Antonio M."/>
            <person name="Oren A."/>
            <person name="Chaudhuri R.R."/>
            <person name="La Ragione R."/>
            <person name="Hildebrand F."/>
            <person name="Pallen M.J."/>
        </authorList>
    </citation>
    <scope>NUCLEOTIDE SEQUENCE</scope>
    <source>
        <strain evidence="2">23406</strain>
    </source>
</reference>
<dbReference type="PANTHER" id="PTHR18964:SF149">
    <property type="entry name" value="BIFUNCTIONAL UDP-N-ACETYLGLUCOSAMINE 2-EPIMERASE_N-ACETYLMANNOSAMINE KINASE"/>
    <property type="match status" value="1"/>
</dbReference>
<proteinExistence type="inferred from homology"/>
<dbReference type="CDD" id="cd23763">
    <property type="entry name" value="ASKHA_ATPase_ROK"/>
    <property type="match status" value="1"/>
</dbReference>
<organism evidence="2 3">
    <name type="scientific">Candidatus Stercoripulliclostridium merdipullorum</name>
    <dbReference type="NCBI Taxonomy" id="2840952"/>
    <lineage>
        <taxon>Bacteria</taxon>
        <taxon>Bacillati</taxon>
        <taxon>Bacillota</taxon>
        <taxon>Clostridia</taxon>
        <taxon>Eubacteriales</taxon>
        <taxon>Candidatus Stercoripulliclostridium</taxon>
    </lineage>
</organism>
<accession>A0A9D1SYB2</accession>